<protein>
    <submittedName>
        <fullName evidence="7">Uncharacterized protein</fullName>
    </submittedName>
</protein>
<evidence type="ECO:0000256" key="5">
    <source>
        <dbReference type="ARBA" id="ARBA00022989"/>
    </source>
</evidence>
<keyword evidence="3" id="KW-1003">Cell membrane</keyword>
<evidence type="ECO:0000256" key="1">
    <source>
        <dbReference type="ARBA" id="ARBA00004424"/>
    </source>
</evidence>
<reference evidence="7" key="1">
    <citation type="submission" date="2022-03" db="EMBL/GenBank/DDBJ databases">
        <authorList>
            <person name="Martin C."/>
        </authorList>
    </citation>
    <scope>NUCLEOTIDE SEQUENCE</scope>
</reference>
<keyword evidence="8" id="KW-1185">Reference proteome</keyword>
<dbReference type="GO" id="GO:0044341">
    <property type="term" value="P:sodium-dependent phosphate transport"/>
    <property type="evidence" value="ECO:0007669"/>
    <property type="project" value="InterPro"/>
</dbReference>
<dbReference type="NCBIfam" id="NF037997">
    <property type="entry name" value="Na_Pi_symport"/>
    <property type="match status" value="1"/>
</dbReference>
<dbReference type="GO" id="GO:0016324">
    <property type="term" value="C:apical plasma membrane"/>
    <property type="evidence" value="ECO:0007669"/>
    <property type="project" value="UniProtKB-SubCell"/>
</dbReference>
<sequence>MCPTATKTTVIDNTKEAKAAEAGETEEEVDHWAIVTDIDTGKPWSDMTTKEKTKRITINILKGILVLGLLYMFICSINLLSSAFRLIAGRVAGSVFRSNAVLSNPVAGLMIGILATVLVQSSSTSTSITVAMVSSGILDVRTAIPIIMGSNIGTSVTNTLVAMAQSGDRNEFRRAFGGATIHDMFNWLSVIILLPLELATRYLERLTGLVIKSMNLQGGAAKVNFLKVITVPFTDLIVQLDSKVIEAIARGDEEGASKPMLKQWCRERTIGNETRQHNYTTGEANVNTTIFNLTSAGYDYRKIDNDDGTRTFLYNITSPLIERTPCQYLFRWTNLSEGAVGAILLVMSLVILCTCLIAMVKVLNSLLKGQMANIIKKIINTDFPGKAAFLTGYVAILLGAGLTVLVQSSSIFTSTITPLVGMGIISLDRMFPLTLGSNIGTTVTSILAAFAATGNKLENSLQIAFCHLFFNISGIIIFYPVPFMRKAPINLAKNLGNITADYRWFAVVYLIFMFLIIPGGIFGLSIAGWEWLVGIAAPLIIILLIVLVINLFQHKWPKYLPAVLKTWDFLPLPLRSLKPYDYLITRFCLCCKCCKPRVEEETDSEADSIELAKKEALAMDALSEPPCYDNIAFENETSVTPSQIPYSSDTSVFTAALSSKKTDVTRF</sequence>
<dbReference type="Pfam" id="PF02690">
    <property type="entry name" value="Na_Pi_cotrans"/>
    <property type="match status" value="2"/>
</dbReference>
<dbReference type="Proteomes" id="UP000749559">
    <property type="component" value="Unassembled WGS sequence"/>
</dbReference>
<dbReference type="NCBIfam" id="TIGR01013">
    <property type="entry name" value="2a58"/>
    <property type="match status" value="1"/>
</dbReference>
<proteinExistence type="inferred from homology"/>
<name>A0A8J1TZX2_OWEFU</name>
<accession>A0A8J1TZX2</accession>
<evidence type="ECO:0000256" key="4">
    <source>
        <dbReference type="ARBA" id="ARBA00022692"/>
    </source>
</evidence>
<dbReference type="EMBL" id="CAIIXF020000006">
    <property type="protein sequence ID" value="CAH1786069.1"/>
    <property type="molecule type" value="Genomic_DNA"/>
</dbReference>
<gene>
    <name evidence="7" type="ORF">OFUS_LOCUS12034</name>
</gene>
<dbReference type="InterPro" id="IPR003841">
    <property type="entry name" value="Na/Pi_transpt"/>
</dbReference>
<keyword evidence="6" id="KW-0472">Membrane</keyword>
<evidence type="ECO:0000256" key="2">
    <source>
        <dbReference type="ARBA" id="ARBA00005808"/>
    </source>
</evidence>
<keyword evidence="4" id="KW-0812">Transmembrane</keyword>
<comment type="caution">
    <text evidence="7">The sequence shown here is derived from an EMBL/GenBank/DDBJ whole genome shotgun (WGS) entry which is preliminary data.</text>
</comment>
<keyword evidence="5" id="KW-1133">Transmembrane helix</keyword>
<evidence type="ECO:0000313" key="7">
    <source>
        <dbReference type="EMBL" id="CAH1786069.1"/>
    </source>
</evidence>
<dbReference type="AlphaFoldDB" id="A0A8J1TZX2"/>
<evidence type="ECO:0000313" key="8">
    <source>
        <dbReference type="Proteomes" id="UP000749559"/>
    </source>
</evidence>
<dbReference type="OrthoDB" id="76259at2759"/>
<dbReference type="PANTHER" id="PTHR10010:SF46">
    <property type="entry name" value="SODIUM-DEPENDENT PHOSPHATE TRANSPORT PROTEIN 2B"/>
    <property type="match status" value="1"/>
</dbReference>
<comment type="subcellular location">
    <subcellularLocation>
        <location evidence="1">Apical cell membrane</location>
        <topology evidence="1">Multi-pass membrane protein</topology>
    </subcellularLocation>
</comment>
<organism evidence="7 8">
    <name type="scientific">Owenia fusiformis</name>
    <name type="common">Polychaete worm</name>
    <dbReference type="NCBI Taxonomy" id="6347"/>
    <lineage>
        <taxon>Eukaryota</taxon>
        <taxon>Metazoa</taxon>
        <taxon>Spiralia</taxon>
        <taxon>Lophotrochozoa</taxon>
        <taxon>Annelida</taxon>
        <taxon>Polychaeta</taxon>
        <taxon>Sedentaria</taxon>
        <taxon>Canalipalpata</taxon>
        <taxon>Sabellida</taxon>
        <taxon>Oweniida</taxon>
        <taxon>Oweniidae</taxon>
        <taxon>Owenia</taxon>
    </lineage>
</organism>
<dbReference type="GO" id="GO:0005436">
    <property type="term" value="F:sodium:phosphate symporter activity"/>
    <property type="evidence" value="ECO:0007669"/>
    <property type="project" value="InterPro"/>
</dbReference>
<evidence type="ECO:0000256" key="6">
    <source>
        <dbReference type="ARBA" id="ARBA00023136"/>
    </source>
</evidence>
<dbReference type="PANTHER" id="PTHR10010">
    <property type="entry name" value="SOLUTE CARRIER FAMILY 34 SODIUM PHOSPHATE , MEMBER 2-RELATED"/>
    <property type="match status" value="1"/>
</dbReference>
<comment type="similarity">
    <text evidence="2">Belongs to the SLC34A transporter family.</text>
</comment>
<evidence type="ECO:0000256" key="3">
    <source>
        <dbReference type="ARBA" id="ARBA00022475"/>
    </source>
</evidence>